<dbReference type="GO" id="GO:0004620">
    <property type="term" value="F:phospholipase activity"/>
    <property type="evidence" value="ECO:0000318"/>
    <property type="project" value="GO_Central"/>
</dbReference>
<evidence type="ECO:0000256" key="2">
    <source>
        <dbReference type="ARBA" id="ARBA00022821"/>
    </source>
</evidence>
<sequence>MDVGSSSTAPPPQAENPPRPRPSVQGSSSFEETETTPPPRLPPAEILEQGSSSFEETETTPLPRLPLAEISEEGSSSFEETETTPPPRLPPAEILEQGSPSSEETETETLPRPRPRPSWPRERLPKPKYGEAITVLSIDGGGIRGLIPAVVLQKLEEKLKLVEKEDNPTVKMENIHIADYLDVIAGTSTGGLIAAMLATPDDQGRPKYTPQEIEEFYTRHGPKIFPPKRWWWRGAIMGMARAICRCAPKYDGTFLHDKIKEVTGETKLDETLTTLVLPTFDVKRLEPIIFSSYKDDTETKPYLSDVCIGTSAAPTYFPAHRIDRANGGEYHLIDGGVAANNPTMAAIARVIGETLHRKEDLHALDYKRYLVISIGTGSAVKAKGEYTAKGCAKWSDLNWVSNGRRKPIIDILSQASDVLVDWHVSMLLHNTHKTDQEQNYLRIQAVDPLFEEHMLSMDTATRENMDKLVSIGEQLLKKKVARVDLTTGVYQFDEEDHARTNDEEIERFARSLVNERILRLQNKKKITILIIRRQWLDMVMH</sequence>
<dbReference type="GO" id="GO:0006952">
    <property type="term" value="P:defense response"/>
    <property type="evidence" value="ECO:0007669"/>
    <property type="project" value="UniProtKB-KW"/>
</dbReference>
<dbReference type="PANTHER" id="PTHR32176">
    <property type="entry name" value="XYLOSE ISOMERASE"/>
    <property type="match status" value="1"/>
</dbReference>
<comment type="function">
    <text evidence="6">Lipolytic acyl hydrolase (LAH).</text>
</comment>
<dbReference type="GO" id="GO:0016042">
    <property type="term" value="P:lipid catabolic process"/>
    <property type="evidence" value="ECO:0007669"/>
    <property type="project" value="UniProtKB-UniRule"/>
</dbReference>
<organism evidence="9">
    <name type="scientific">Triticum aestivum</name>
    <name type="common">Wheat</name>
    <dbReference type="NCBI Taxonomy" id="4565"/>
    <lineage>
        <taxon>Eukaryota</taxon>
        <taxon>Viridiplantae</taxon>
        <taxon>Streptophyta</taxon>
        <taxon>Embryophyta</taxon>
        <taxon>Tracheophyta</taxon>
        <taxon>Spermatophyta</taxon>
        <taxon>Magnoliopsida</taxon>
        <taxon>Liliopsida</taxon>
        <taxon>Poales</taxon>
        <taxon>Poaceae</taxon>
        <taxon>BOP clade</taxon>
        <taxon>Pooideae</taxon>
        <taxon>Triticodae</taxon>
        <taxon>Triticeae</taxon>
        <taxon>Triticinae</taxon>
        <taxon>Triticum</taxon>
    </lineage>
</organism>
<evidence type="ECO:0000256" key="4">
    <source>
        <dbReference type="ARBA" id="ARBA00025642"/>
    </source>
</evidence>
<dbReference type="Proteomes" id="UP000019116">
    <property type="component" value="Chromosome 3B"/>
</dbReference>
<keyword evidence="5 6" id="KW-0442">Lipid degradation</keyword>
<evidence type="ECO:0000259" key="8">
    <source>
        <dbReference type="PROSITE" id="PS51635"/>
    </source>
</evidence>
<dbReference type="Gramene" id="TraesARIUn03G04574410.1">
    <property type="protein sequence ID" value="TraesARIUn03G04574410.1"/>
    <property type="gene ID" value="TraesARIUn03G04574410"/>
</dbReference>
<dbReference type="OMA" id="GMARAIC"/>
<evidence type="ECO:0000256" key="6">
    <source>
        <dbReference type="RuleBase" id="RU361262"/>
    </source>
</evidence>
<dbReference type="Gramene" id="TraesRN3B0100001400.1">
    <property type="protein sequence ID" value="TraesRN3B0100001400.1"/>
    <property type="gene ID" value="TraesRN3B0100001400"/>
</dbReference>
<dbReference type="SUPFAM" id="SSF52151">
    <property type="entry name" value="FabD/lysophospholipase-like"/>
    <property type="match status" value="1"/>
</dbReference>
<feature type="domain" description="PNPLA" evidence="8">
    <location>
        <begin position="136"/>
        <end position="347"/>
    </location>
</feature>
<evidence type="ECO:0000256" key="5">
    <source>
        <dbReference type="PROSITE-ProRule" id="PRU01161"/>
    </source>
</evidence>
<feature type="short sequence motif" description="GXSXG" evidence="5">
    <location>
        <begin position="186"/>
        <end position="190"/>
    </location>
</feature>
<reference evidence="9" key="1">
    <citation type="submission" date="2018-08" db="EMBL/GenBank/DDBJ databases">
        <authorList>
            <person name="Rossello M."/>
        </authorList>
    </citation>
    <scope>NUCLEOTIDE SEQUENCE [LARGE SCALE GENOMIC DNA]</scope>
    <source>
        <strain evidence="9">cv. Chinese Spring</strain>
    </source>
</reference>
<comment type="domain">
    <text evidence="6">The nitrogen atoms of the two glycine residues in the GGXR motif define the oxyanion hole, and stabilize the oxyanion that forms during the nucleophilic attack by the catalytic serine during substrate cleavage.</text>
</comment>
<feature type="region of interest" description="Disordered" evidence="7">
    <location>
        <begin position="1"/>
        <end position="125"/>
    </location>
</feature>
<feature type="compositionally biased region" description="Pro residues" evidence="7">
    <location>
        <begin position="9"/>
        <end position="21"/>
    </location>
</feature>
<feature type="active site" description="Proton acceptor" evidence="5">
    <location>
        <position position="334"/>
    </location>
</feature>
<dbReference type="AlphaFoldDB" id="A0A3B6FDL5"/>
<dbReference type="GeneID" id="123064199"/>
<dbReference type="Gene3D" id="3.40.1090.10">
    <property type="entry name" value="Cytosolic phospholipase A2 catalytic domain"/>
    <property type="match status" value="1"/>
</dbReference>
<dbReference type="SMR" id="A0A3B6FDL5"/>
<dbReference type="Pfam" id="PF01734">
    <property type="entry name" value="Patatin"/>
    <property type="match status" value="1"/>
</dbReference>
<evidence type="ECO:0000256" key="1">
    <source>
        <dbReference type="ARBA" id="ARBA00010240"/>
    </source>
</evidence>
<evidence type="ECO:0000313" key="9">
    <source>
        <dbReference type="EnsemblPlants" id="TraesCS3B02G001300.1"/>
    </source>
</evidence>
<reference evidence="9" key="2">
    <citation type="submission" date="2018-10" db="UniProtKB">
        <authorList>
            <consortium name="EnsemblPlants"/>
        </authorList>
    </citation>
    <scope>IDENTIFICATION</scope>
</reference>
<feature type="active site" description="Nucleophile" evidence="5">
    <location>
        <position position="188"/>
    </location>
</feature>
<dbReference type="GO" id="GO:0047372">
    <property type="term" value="F:monoacylglycerol lipase activity"/>
    <property type="evidence" value="ECO:0000318"/>
    <property type="project" value="GO_Central"/>
</dbReference>
<evidence type="ECO:0000256" key="7">
    <source>
        <dbReference type="SAM" id="MobiDB-lite"/>
    </source>
</evidence>
<protein>
    <recommendedName>
        <fullName evidence="6">Patatin</fullName>
        <ecNumber evidence="6">3.1.1.-</ecNumber>
    </recommendedName>
</protein>
<feature type="short sequence motif" description="GXGXXG" evidence="5">
    <location>
        <begin position="140"/>
        <end position="145"/>
    </location>
</feature>
<proteinExistence type="inferred from homology"/>
<accession>A0A3B6FDL5</accession>
<keyword evidence="5 6" id="KW-0378">Hydrolase</keyword>
<dbReference type="EC" id="3.1.1.-" evidence="6"/>
<dbReference type="Gramene" id="TraesCS3B02G001300.1">
    <property type="protein sequence ID" value="TraesCS3B02G001300.1"/>
    <property type="gene ID" value="TraesCS3B02G001300"/>
</dbReference>
<dbReference type="InterPro" id="IPR016035">
    <property type="entry name" value="Acyl_Trfase/lysoPLipase"/>
</dbReference>
<dbReference type="STRING" id="4565.A0A3B6FDL5"/>
<keyword evidence="10" id="KW-1185">Reference proteome</keyword>
<keyword evidence="2" id="KW-0611">Plant defense</keyword>
<comment type="function">
    <text evidence="4">Possesses non-specific lipolytic acyl hydrolase (LAH) activity. Hydrolyzes phospholipids as well as galactolipids. May play a role in disease resistance.</text>
</comment>
<gene>
    <name evidence="9" type="primary">LOC123064199</name>
</gene>
<feature type="short sequence motif" description="DGA/G" evidence="5">
    <location>
        <begin position="334"/>
        <end position="336"/>
    </location>
</feature>
<comment type="similarity">
    <text evidence="1 6">Belongs to the patatin family.</text>
</comment>
<evidence type="ECO:0000256" key="3">
    <source>
        <dbReference type="ARBA" id="ARBA00023098"/>
    </source>
</evidence>
<dbReference type="EnsemblPlants" id="TraesCS3B02G001300.1">
    <property type="protein sequence ID" value="TraesCS3B02G001300.1"/>
    <property type="gene ID" value="TraesCS3B02G001300"/>
</dbReference>
<dbReference type="Gramene" id="TraesCS3B03G0001400.1">
    <property type="protein sequence ID" value="TraesCS3B03G0001400.1.CDS"/>
    <property type="gene ID" value="TraesCS3B03G0001400"/>
</dbReference>
<name>A0A3B6FDL5_WHEAT</name>
<dbReference type="Gramene" id="TraesLDM3B03G01532680.1">
    <property type="protein sequence ID" value="TraesLDM3B03G01532680.1"/>
    <property type="gene ID" value="TraesLDM3B03G01532680"/>
</dbReference>
<dbReference type="RefSeq" id="XP_044343663.1">
    <property type="nucleotide sequence ID" value="XM_044487728.1"/>
</dbReference>
<dbReference type="InterPro" id="IPR002641">
    <property type="entry name" value="PNPLA_dom"/>
</dbReference>
<dbReference type="OrthoDB" id="1658288at2759"/>
<dbReference type="PANTHER" id="PTHR32176:SF61">
    <property type="entry name" value="PATATIN"/>
    <property type="match status" value="1"/>
</dbReference>
<keyword evidence="3 5" id="KW-0443">Lipid metabolism</keyword>
<evidence type="ECO:0000313" key="10">
    <source>
        <dbReference type="Proteomes" id="UP000019116"/>
    </source>
</evidence>
<dbReference type="PROSITE" id="PS51635">
    <property type="entry name" value="PNPLA"/>
    <property type="match status" value="1"/>
</dbReference>